<dbReference type="eggNOG" id="ENOG502RJ33">
    <property type="taxonomic scope" value="Eukaryota"/>
</dbReference>
<dbReference type="GeneID" id="11509688"/>
<feature type="region of interest" description="Disordered" evidence="1">
    <location>
        <begin position="390"/>
        <end position="456"/>
    </location>
</feature>
<feature type="compositionally biased region" description="Basic and acidic residues" evidence="1">
    <location>
        <begin position="203"/>
        <end position="215"/>
    </location>
</feature>
<accession>G2QDG6</accession>
<feature type="compositionally biased region" description="Gly residues" evidence="1">
    <location>
        <begin position="143"/>
        <end position="154"/>
    </location>
</feature>
<feature type="compositionally biased region" description="Polar residues" evidence="1">
    <location>
        <begin position="426"/>
        <end position="444"/>
    </location>
</feature>
<dbReference type="OrthoDB" id="4590182at2759"/>
<feature type="compositionally biased region" description="Acidic residues" evidence="1">
    <location>
        <begin position="190"/>
        <end position="201"/>
    </location>
</feature>
<keyword evidence="3" id="KW-1185">Reference proteome</keyword>
<feature type="region of interest" description="Disordered" evidence="1">
    <location>
        <begin position="108"/>
        <end position="237"/>
    </location>
</feature>
<feature type="region of interest" description="Disordered" evidence="1">
    <location>
        <begin position="337"/>
        <end position="375"/>
    </location>
</feature>
<evidence type="ECO:0000256" key="1">
    <source>
        <dbReference type="SAM" id="MobiDB-lite"/>
    </source>
</evidence>
<dbReference type="InParanoid" id="G2QDG6"/>
<protein>
    <submittedName>
        <fullName evidence="2">Uncharacterized protein</fullName>
    </submittedName>
</protein>
<dbReference type="AlphaFoldDB" id="G2QDG6"/>
<dbReference type="KEGG" id="mtm:MYCTH_2305594"/>
<name>G2QDG6_THET4</name>
<proteinExistence type="predicted"/>
<gene>
    <name evidence="2" type="ORF">MYCTH_2305594</name>
</gene>
<dbReference type="EMBL" id="CP003004">
    <property type="protein sequence ID" value="AEO58331.1"/>
    <property type="molecule type" value="Genomic_DNA"/>
</dbReference>
<reference evidence="2 3" key="1">
    <citation type="journal article" date="2011" name="Nat. Biotechnol.">
        <title>Comparative genomic analysis of the thermophilic biomass-degrading fungi Myceliophthora thermophila and Thielavia terrestris.</title>
        <authorList>
            <person name="Berka R.M."/>
            <person name="Grigoriev I.V."/>
            <person name="Otillar R."/>
            <person name="Salamov A."/>
            <person name="Grimwood J."/>
            <person name="Reid I."/>
            <person name="Ishmael N."/>
            <person name="John T."/>
            <person name="Darmond C."/>
            <person name="Moisan M.-C."/>
            <person name="Henrissat B."/>
            <person name="Coutinho P.M."/>
            <person name="Lombard V."/>
            <person name="Natvig D.O."/>
            <person name="Lindquist E."/>
            <person name="Schmutz J."/>
            <person name="Lucas S."/>
            <person name="Harris P."/>
            <person name="Powlowski J."/>
            <person name="Bellemare A."/>
            <person name="Taylor D."/>
            <person name="Butler G."/>
            <person name="de Vries R.P."/>
            <person name="Allijn I.E."/>
            <person name="van den Brink J."/>
            <person name="Ushinsky S."/>
            <person name="Storms R."/>
            <person name="Powell A.J."/>
            <person name="Paulsen I.T."/>
            <person name="Elbourne L.D.H."/>
            <person name="Baker S.E."/>
            <person name="Magnuson J."/>
            <person name="LaBoissiere S."/>
            <person name="Clutterbuck A.J."/>
            <person name="Martinez D."/>
            <person name="Wogulis M."/>
            <person name="de Leon A.L."/>
            <person name="Rey M.W."/>
            <person name="Tsang A."/>
        </authorList>
    </citation>
    <scope>NUCLEOTIDE SEQUENCE [LARGE SCALE GENOMIC DNA]</scope>
    <source>
        <strain evidence="3">ATCC 42464 / BCRC 31852 / DSM 1799</strain>
    </source>
</reference>
<dbReference type="Proteomes" id="UP000007322">
    <property type="component" value="Chromosome 3"/>
</dbReference>
<organism evidence="2 3">
    <name type="scientific">Thermothelomyces thermophilus (strain ATCC 42464 / BCRC 31852 / DSM 1799)</name>
    <name type="common">Sporotrichum thermophile</name>
    <dbReference type="NCBI Taxonomy" id="573729"/>
    <lineage>
        <taxon>Eukaryota</taxon>
        <taxon>Fungi</taxon>
        <taxon>Dikarya</taxon>
        <taxon>Ascomycota</taxon>
        <taxon>Pezizomycotina</taxon>
        <taxon>Sordariomycetes</taxon>
        <taxon>Sordariomycetidae</taxon>
        <taxon>Sordariales</taxon>
        <taxon>Chaetomiaceae</taxon>
        <taxon>Thermothelomyces</taxon>
    </lineage>
</organism>
<evidence type="ECO:0000313" key="3">
    <source>
        <dbReference type="Proteomes" id="UP000007322"/>
    </source>
</evidence>
<dbReference type="HOGENOM" id="CLU_600175_0_0_1"/>
<dbReference type="RefSeq" id="XP_003663576.1">
    <property type="nucleotide sequence ID" value="XM_003663528.1"/>
</dbReference>
<evidence type="ECO:0000313" key="2">
    <source>
        <dbReference type="EMBL" id="AEO58331.1"/>
    </source>
</evidence>
<feature type="compositionally biased region" description="Low complexity" evidence="1">
    <location>
        <begin position="108"/>
        <end position="119"/>
    </location>
</feature>
<feature type="compositionally biased region" description="Basic and acidic residues" evidence="1">
    <location>
        <begin position="352"/>
        <end position="361"/>
    </location>
</feature>
<dbReference type="VEuPathDB" id="FungiDB:MYCTH_2305594"/>
<sequence>MAQPSDGPEAALLDLLHISRNGANRVGNLVLNTANWVQAALGTPPAPPAPAEAIEDGWEVVVDDGTLSGSDDTSDLEDRYDDNGGLFDGEPITGGYTLAECLSDYGSSVDESAVDSSSGDEGGFGNRWEPPGNEGFRRIVMSDGGGCGKSSEGGGSDDEVQSSRNSRCSGHPKLDDDGVQPQTDANLNCEEGDESDSDNDVYVDARSHVESEHLSQDQAPMADATSEPQSSNPLESHRAPVAGCKFYAKLEAMLRARVAALWEKALAAQKAAMVAESGVEAKPGSAPTVTAQSRQRTGVFNRGQDLSASSPAAGGTLPLRTGVWSSRAKSLGPIARGACWSRRPGNRPRRSRLADQSEPPERASFCADHGLGGTAGRRSQWHQIEEATVKNPGREFGVGDMNERSRRTNGPWWRPPEPYIAPETTIGKSTGSRQSRFPVTNGRKSASPMPQDRSQP</sequence>